<evidence type="ECO:0000313" key="6">
    <source>
        <dbReference type="Proteomes" id="UP000051888"/>
    </source>
</evidence>
<name>A0A0Q3WY30_9BACI</name>
<dbReference type="Pfam" id="PF00440">
    <property type="entry name" value="TetR_N"/>
    <property type="match status" value="1"/>
</dbReference>
<dbReference type="RefSeq" id="WP_055739776.1">
    <property type="nucleotide sequence ID" value="NZ_JAAIWL010000074.1"/>
</dbReference>
<dbReference type="InterPro" id="IPR001647">
    <property type="entry name" value="HTH_TetR"/>
</dbReference>
<feature type="domain" description="HTH tetR-type" evidence="4">
    <location>
        <begin position="11"/>
        <end position="71"/>
    </location>
</feature>
<evidence type="ECO:0000313" key="5">
    <source>
        <dbReference type="EMBL" id="KQL54028.1"/>
    </source>
</evidence>
<evidence type="ECO:0000256" key="1">
    <source>
        <dbReference type="ARBA" id="ARBA00022491"/>
    </source>
</evidence>
<dbReference type="Gene3D" id="1.10.10.60">
    <property type="entry name" value="Homeodomain-like"/>
    <property type="match status" value="1"/>
</dbReference>
<dbReference type="PANTHER" id="PTHR43479:SF11">
    <property type="entry name" value="ACREF_ENVCD OPERON REPRESSOR-RELATED"/>
    <property type="match status" value="1"/>
</dbReference>
<evidence type="ECO:0000256" key="3">
    <source>
        <dbReference type="PROSITE-ProRule" id="PRU00335"/>
    </source>
</evidence>
<organism evidence="5 6">
    <name type="scientific">Heyndrickxia shackletonii</name>
    <dbReference type="NCBI Taxonomy" id="157838"/>
    <lineage>
        <taxon>Bacteria</taxon>
        <taxon>Bacillati</taxon>
        <taxon>Bacillota</taxon>
        <taxon>Bacilli</taxon>
        <taxon>Bacillales</taxon>
        <taxon>Bacillaceae</taxon>
        <taxon>Heyndrickxia</taxon>
    </lineage>
</organism>
<proteinExistence type="predicted"/>
<dbReference type="AlphaFoldDB" id="A0A0Q3WY30"/>
<gene>
    <name evidence="5" type="ORF">AN964_11320</name>
</gene>
<dbReference type="OrthoDB" id="9814703at2"/>
<dbReference type="EMBL" id="LJJC01000004">
    <property type="protein sequence ID" value="KQL54028.1"/>
    <property type="molecule type" value="Genomic_DNA"/>
</dbReference>
<dbReference type="PATRIC" id="fig|157838.3.peg.2490"/>
<dbReference type="PANTHER" id="PTHR43479">
    <property type="entry name" value="ACREF/ENVCD OPERON REPRESSOR-RELATED"/>
    <property type="match status" value="1"/>
</dbReference>
<dbReference type="PROSITE" id="PS50977">
    <property type="entry name" value="HTH_TETR_2"/>
    <property type="match status" value="1"/>
</dbReference>
<keyword evidence="2 3" id="KW-0238">DNA-binding</keyword>
<feature type="DNA-binding region" description="H-T-H motif" evidence="3">
    <location>
        <begin position="34"/>
        <end position="53"/>
    </location>
</feature>
<evidence type="ECO:0000259" key="4">
    <source>
        <dbReference type="PROSITE" id="PS50977"/>
    </source>
</evidence>
<dbReference type="InterPro" id="IPR041612">
    <property type="entry name" value="YfiR_C"/>
</dbReference>
<dbReference type="InterPro" id="IPR009057">
    <property type="entry name" value="Homeodomain-like_sf"/>
</dbReference>
<dbReference type="Gene3D" id="1.10.357.10">
    <property type="entry name" value="Tetracycline Repressor, domain 2"/>
    <property type="match status" value="1"/>
</dbReference>
<dbReference type="InterPro" id="IPR036271">
    <property type="entry name" value="Tet_transcr_reg_TetR-rel_C_sf"/>
</dbReference>
<comment type="caution">
    <text evidence="5">The sequence shown here is derived from an EMBL/GenBank/DDBJ whole genome shotgun (WGS) entry which is preliminary data.</text>
</comment>
<reference evidence="5 6" key="1">
    <citation type="submission" date="2015-09" db="EMBL/GenBank/DDBJ databases">
        <title>Genome sequencing project for genomic taxonomy and phylogenomics of Bacillus-like bacteria.</title>
        <authorList>
            <person name="Liu B."/>
            <person name="Wang J."/>
            <person name="Zhu Y."/>
            <person name="Liu G."/>
            <person name="Chen Q."/>
            <person name="Chen Z."/>
            <person name="Lan J."/>
            <person name="Che J."/>
            <person name="Ge C."/>
            <person name="Shi H."/>
            <person name="Pan Z."/>
            <person name="Liu X."/>
        </authorList>
    </citation>
    <scope>NUCLEOTIDE SEQUENCE [LARGE SCALE GENOMIC DNA]</scope>
    <source>
        <strain evidence="5 6">LMG 18435</strain>
    </source>
</reference>
<dbReference type="InterPro" id="IPR050624">
    <property type="entry name" value="HTH-type_Tx_Regulator"/>
</dbReference>
<keyword evidence="1" id="KW-0678">Repressor</keyword>
<sequence length="206" mass="24335">MSPIVSEEYKENRKKLILESALKCFAEKGFELATIDDICARSGMSKGSIYNYFKTKDDIYIQLMNEQTKANFDYFQEHFKTISNATEKLQFLFKTYREVSLTEDFKHLMLVHGEFWLSSSRKKEIRSIMLERYQNVYKSFVIAILEEGIASGEFRKDIDPSVISTIFWTYVDGICLDYAVLGTEYPYCEVFRKTEEMIFFLLMKRD</sequence>
<dbReference type="STRING" id="157838.AN964_11320"/>
<protein>
    <recommendedName>
        <fullName evidence="4">HTH tetR-type domain-containing protein</fullName>
    </recommendedName>
</protein>
<dbReference type="Pfam" id="PF17922">
    <property type="entry name" value="TetR_C_17"/>
    <property type="match status" value="1"/>
</dbReference>
<keyword evidence="6" id="KW-1185">Reference proteome</keyword>
<accession>A0A0Q3WY30</accession>
<dbReference type="Proteomes" id="UP000051888">
    <property type="component" value="Unassembled WGS sequence"/>
</dbReference>
<dbReference type="SUPFAM" id="SSF48498">
    <property type="entry name" value="Tetracyclin repressor-like, C-terminal domain"/>
    <property type="match status" value="1"/>
</dbReference>
<dbReference type="GO" id="GO:0003677">
    <property type="term" value="F:DNA binding"/>
    <property type="evidence" value="ECO:0007669"/>
    <property type="project" value="UniProtKB-UniRule"/>
</dbReference>
<dbReference type="PRINTS" id="PR00455">
    <property type="entry name" value="HTHTETR"/>
</dbReference>
<evidence type="ECO:0000256" key="2">
    <source>
        <dbReference type="ARBA" id="ARBA00023125"/>
    </source>
</evidence>
<dbReference type="SUPFAM" id="SSF46689">
    <property type="entry name" value="Homeodomain-like"/>
    <property type="match status" value="1"/>
</dbReference>